<evidence type="ECO:0000256" key="15">
    <source>
        <dbReference type="PROSITE-ProRule" id="PRU10144"/>
    </source>
</evidence>
<keyword evidence="13 14" id="KW-0998">Cell outer membrane</keyword>
<dbReference type="PANTHER" id="PTHR32552:SF74">
    <property type="entry name" value="HYDROXAMATE SIDEROPHORE RECEPTOR FHUE"/>
    <property type="match status" value="1"/>
</dbReference>
<dbReference type="GO" id="GO:0009279">
    <property type="term" value="C:cell outer membrane"/>
    <property type="evidence" value="ECO:0007669"/>
    <property type="project" value="UniProtKB-SubCell"/>
</dbReference>
<evidence type="ECO:0000313" key="19">
    <source>
        <dbReference type="EMBL" id="GHC43047.1"/>
    </source>
</evidence>
<dbReference type="CDD" id="cd01347">
    <property type="entry name" value="ligand_gated_channel"/>
    <property type="match status" value="1"/>
</dbReference>
<sequence>MTSLHLSSSPARRVRLGRPFMRATALALALGTLPFYAAAQTSTTSTISLPAQSLSQALLSLGQQARVQLYFDPNIVQGLQAPAVRQASSVEAALTQLLAGTGIEYKRKDNRYTLSKPLSDDSTQLAPITVHAARDTLSTEQTGSYTATHSNSATRLNLSLRETPQSVSVITRQQMDDQGIQTISDALQQTPGVTVNRDNSESYSFYSRGFSLENFQFDGLPSLSSDGGAVRDNYSITNSAIYDRIEILKGATGLVNGAGYPSGVINMVRKRPTSQFQGHAQVSAGSWDTYGTELDLSGPLAAEGVLRGRVVGATQDNRSFMDYAKGKQQIFYGILEADLGERTTVAVGLDYQRNRNNATTNEHLPAFYSNGEQFSIGRHFNPADRWAWRNQDTQRVFADLNHRFDSGWTVKLAAGQRDYRTRQVMSGISADFVNAQTYEISHGFYQGGAARFDSDSKEKTLDFHATGPFKLLGREHELVLGANYSKTHALSRRWDGDTDMTVPNIFEWNNNATEPSEYEWWLQHDVNVKQHMIYGAAVLKPHDRVNVILGARQVRYDWSLESLNALNRLQRHETQVNGKIIPYLGLSVDLDEWHTAYASYTDVFKPQAYNFKASGEQLEPLTGKSMEVGMKGEYLDGKLNASLALFQVKQDNVAEPDPINPQTPMGGVAYIAVPGVTTRGLELELSGEVMPNWQVHAGYTYARSRDGDGVRASSRQPEHLFKLATYYRLPLAGQRLTVGGNVQWQSGSYFTQLVDGQVRRFERKPYAVVGLSGSYDVNKTTKLSVNVNNLFDKHYYAGIGNYNTVFWGAPRNVTATLRYQF</sequence>
<dbReference type="NCBIfam" id="TIGR01783">
    <property type="entry name" value="TonB-siderophor"/>
    <property type="match status" value="1"/>
</dbReference>
<dbReference type="InterPro" id="IPR010917">
    <property type="entry name" value="TonB_rcpt_CS"/>
</dbReference>
<keyword evidence="7 17" id="KW-0732">Signal</keyword>
<feature type="short sequence motif" description="TonB C-terminal box" evidence="15">
    <location>
        <begin position="804"/>
        <end position="821"/>
    </location>
</feature>
<feature type="chain" id="PRO_5034054071" evidence="17">
    <location>
        <begin position="40"/>
        <end position="821"/>
    </location>
</feature>
<comment type="similarity">
    <text evidence="2 14 16">Belongs to the TonB-dependent receptor family.</text>
</comment>
<keyword evidence="9" id="KW-0406">Ion transport</keyword>
<dbReference type="Pfam" id="PF07660">
    <property type="entry name" value="STN"/>
    <property type="match status" value="1"/>
</dbReference>
<keyword evidence="3 14" id="KW-0813">Transport</keyword>
<evidence type="ECO:0000256" key="11">
    <source>
        <dbReference type="ARBA" id="ARBA00023136"/>
    </source>
</evidence>
<dbReference type="InterPro" id="IPR010105">
    <property type="entry name" value="TonB_sidphr_rcpt"/>
</dbReference>
<reference evidence="20" key="1">
    <citation type="journal article" date="2019" name="Int. J. Syst. Evol. Microbiol.">
        <title>The Global Catalogue of Microorganisms (GCM) 10K type strain sequencing project: providing services to taxonomists for standard genome sequencing and annotation.</title>
        <authorList>
            <consortium name="The Broad Institute Genomics Platform"/>
            <consortium name="The Broad Institute Genome Sequencing Center for Infectious Disease"/>
            <person name="Wu L."/>
            <person name="Ma J."/>
        </authorList>
    </citation>
    <scope>NUCLEOTIDE SEQUENCE [LARGE SCALE GENOMIC DNA]</scope>
    <source>
        <strain evidence="20">KCTC 42083</strain>
    </source>
</reference>
<evidence type="ECO:0000256" key="3">
    <source>
        <dbReference type="ARBA" id="ARBA00022448"/>
    </source>
</evidence>
<gene>
    <name evidence="19" type="primary">fpvA</name>
    <name evidence="19" type="ORF">GCM10010096_12550</name>
</gene>
<organism evidence="19 20">
    <name type="scientific">Alcaligenes pakistanensis</name>
    <dbReference type="NCBI Taxonomy" id="1482717"/>
    <lineage>
        <taxon>Bacteria</taxon>
        <taxon>Pseudomonadati</taxon>
        <taxon>Pseudomonadota</taxon>
        <taxon>Betaproteobacteria</taxon>
        <taxon>Burkholderiales</taxon>
        <taxon>Alcaligenaceae</taxon>
        <taxon>Alcaligenes</taxon>
    </lineage>
</organism>
<evidence type="ECO:0000313" key="20">
    <source>
        <dbReference type="Proteomes" id="UP000608923"/>
    </source>
</evidence>
<dbReference type="AlphaFoldDB" id="A0A8H9IHZ1"/>
<comment type="subcellular location">
    <subcellularLocation>
        <location evidence="1 14">Cell outer membrane</location>
        <topology evidence="1 14">Multi-pass membrane protein</topology>
    </subcellularLocation>
</comment>
<name>A0A8H9IHZ1_9BURK</name>
<evidence type="ECO:0000256" key="16">
    <source>
        <dbReference type="RuleBase" id="RU003357"/>
    </source>
</evidence>
<dbReference type="InterPro" id="IPR037066">
    <property type="entry name" value="Plug_dom_sf"/>
</dbReference>
<dbReference type="Pfam" id="PF07715">
    <property type="entry name" value="Plug"/>
    <property type="match status" value="1"/>
</dbReference>
<keyword evidence="5" id="KW-0410">Iron transport</keyword>
<dbReference type="InterPro" id="IPR011662">
    <property type="entry name" value="Secretin/TonB_short_N"/>
</dbReference>
<evidence type="ECO:0000256" key="1">
    <source>
        <dbReference type="ARBA" id="ARBA00004571"/>
    </source>
</evidence>
<feature type="signal peptide" evidence="17">
    <location>
        <begin position="1"/>
        <end position="39"/>
    </location>
</feature>
<dbReference type="SUPFAM" id="SSF56935">
    <property type="entry name" value="Porins"/>
    <property type="match status" value="1"/>
</dbReference>
<evidence type="ECO:0000256" key="7">
    <source>
        <dbReference type="ARBA" id="ARBA00022729"/>
    </source>
</evidence>
<comment type="caution">
    <text evidence="19">The sequence shown here is derived from an EMBL/GenBank/DDBJ whole genome shotgun (WGS) entry which is preliminary data.</text>
</comment>
<dbReference type="PANTHER" id="PTHR32552">
    <property type="entry name" value="FERRICHROME IRON RECEPTOR-RELATED"/>
    <property type="match status" value="1"/>
</dbReference>
<evidence type="ECO:0000256" key="2">
    <source>
        <dbReference type="ARBA" id="ARBA00009810"/>
    </source>
</evidence>
<dbReference type="InterPro" id="IPR039426">
    <property type="entry name" value="TonB-dep_rcpt-like"/>
</dbReference>
<dbReference type="GO" id="GO:0015891">
    <property type="term" value="P:siderophore transport"/>
    <property type="evidence" value="ECO:0007669"/>
    <property type="project" value="InterPro"/>
</dbReference>
<dbReference type="FunFam" id="2.170.130.10:FF:000010">
    <property type="entry name" value="Ferripyoverdine receptor"/>
    <property type="match status" value="1"/>
</dbReference>
<dbReference type="InterPro" id="IPR012910">
    <property type="entry name" value="Plug_dom"/>
</dbReference>
<evidence type="ECO:0000256" key="4">
    <source>
        <dbReference type="ARBA" id="ARBA00022452"/>
    </source>
</evidence>
<dbReference type="GO" id="GO:0015344">
    <property type="term" value="F:siderophore uptake transmembrane transporter activity"/>
    <property type="evidence" value="ECO:0007669"/>
    <property type="project" value="TreeGrafter"/>
</dbReference>
<feature type="domain" description="Secretin/TonB short N-terminal" evidence="18">
    <location>
        <begin position="67"/>
        <end position="117"/>
    </location>
</feature>
<evidence type="ECO:0000256" key="14">
    <source>
        <dbReference type="PROSITE-ProRule" id="PRU01360"/>
    </source>
</evidence>
<accession>A0A8H9IHZ1</accession>
<proteinExistence type="inferred from homology"/>
<evidence type="ECO:0000256" key="12">
    <source>
        <dbReference type="ARBA" id="ARBA00023170"/>
    </source>
</evidence>
<keyword evidence="20" id="KW-1185">Reference proteome</keyword>
<evidence type="ECO:0000256" key="10">
    <source>
        <dbReference type="ARBA" id="ARBA00023077"/>
    </source>
</evidence>
<evidence type="ECO:0000259" key="18">
    <source>
        <dbReference type="SMART" id="SM00965"/>
    </source>
</evidence>
<evidence type="ECO:0000256" key="8">
    <source>
        <dbReference type="ARBA" id="ARBA00023004"/>
    </source>
</evidence>
<dbReference type="Gene3D" id="2.170.130.10">
    <property type="entry name" value="TonB-dependent receptor, plug domain"/>
    <property type="match status" value="1"/>
</dbReference>
<dbReference type="RefSeq" id="WP_189391690.1">
    <property type="nucleotide sequence ID" value="NZ_BMZN01000002.1"/>
</dbReference>
<dbReference type="Gene3D" id="3.55.50.30">
    <property type="match status" value="1"/>
</dbReference>
<dbReference type="InterPro" id="IPR036942">
    <property type="entry name" value="Beta-barrel_TonB_sf"/>
</dbReference>
<dbReference type="PROSITE" id="PS52016">
    <property type="entry name" value="TONB_DEPENDENT_REC_3"/>
    <property type="match status" value="1"/>
</dbReference>
<keyword evidence="11 14" id="KW-0472">Membrane</keyword>
<dbReference type="SMART" id="SM00965">
    <property type="entry name" value="STN"/>
    <property type="match status" value="1"/>
</dbReference>
<evidence type="ECO:0000256" key="9">
    <source>
        <dbReference type="ARBA" id="ARBA00023065"/>
    </source>
</evidence>
<evidence type="ECO:0000256" key="5">
    <source>
        <dbReference type="ARBA" id="ARBA00022496"/>
    </source>
</evidence>
<evidence type="ECO:0000256" key="17">
    <source>
        <dbReference type="SAM" id="SignalP"/>
    </source>
</evidence>
<dbReference type="Pfam" id="PF00593">
    <property type="entry name" value="TonB_dep_Rec_b-barrel"/>
    <property type="match status" value="1"/>
</dbReference>
<dbReference type="GO" id="GO:0038023">
    <property type="term" value="F:signaling receptor activity"/>
    <property type="evidence" value="ECO:0007669"/>
    <property type="project" value="InterPro"/>
</dbReference>
<keyword evidence="6 14" id="KW-0812">Transmembrane</keyword>
<keyword evidence="10 16" id="KW-0798">TonB box</keyword>
<keyword evidence="12 19" id="KW-0675">Receptor</keyword>
<keyword evidence="8" id="KW-0408">Iron</keyword>
<dbReference type="Proteomes" id="UP000608923">
    <property type="component" value="Unassembled WGS sequence"/>
</dbReference>
<evidence type="ECO:0000256" key="6">
    <source>
        <dbReference type="ARBA" id="ARBA00022692"/>
    </source>
</evidence>
<keyword evidence="4 14" id="KW-1134">Transmembrane beta strand</keyword>
<protein>
    <submittedName>
        <fullName evidence="19">Ferripyoverdine receptor</fullName>
    </submittedName>
</protein>
<dbReference type="InterPro" id="IPR000531">
    <property type="entry name" value="Beta-barrel_TonB"/>
</dbReference>
<dbReference type="EMBL" id="BMZN01000002">
    <property type="protein sequence ID" value="GHC43047.1"/>
    <property type="molecule type" value="Genomic_DNA"/>
</dbReference>
<dbReference type="Gene3D" id="2.40.170.20">
    <property type="entry name" value="TonB-dependent receptor, beta-barrel domain"/>
    <property type="match status" value="1"/>
</dbReference>
<dbReference type="PROSITE" id="PS01156">
    <property type="entry name" value="TONB_DEPENDENT_REC_2"/>
    <property type="match status" value="1"/>
</dbReference>
<evidence type="ECO:0000256" key="13">
    <source>
        <dbReference type="ARBA" id="ARBA00023237"/>
    </source>
</evidence>